<dbReference type="Pfam" id="PF00083">
    <property type="entry name" value="Sugar_tr"/>
    <property type="match status" value="1"/>
</dbReference>
<evidence type="ECO:0000256" key="1">
    <source>
        <dbReference type="ARBA" id="ARBA00004651"/>
    </source>
</evidence>
<sequence length="503" mass="54661">MGKGDYSVNPESVTFSQDNSISQKDRSSRVHINGLNGRLVFAISAAALGSAFQHGYSTGVMNNPQTVLEDWMRKVLQNRNGTRPEDSTITLLWSIIISIYCVGGMVGGLITGFVSEKLGRKIGLLFSNVFIVLAAICTATAKSADSIELVIASRFLTGINAGLNAGVTPMYLSEISPTNLRGAVGSVYQLVITISILVSQVLGIRVVFGTADSWPILLTLILIPCVFQLCTFPFCPESPKFLLISRGQEVQAQRALEWLRCTHDVHDEMEQMKSESEAMKLAPKVGLTDLILNSSLRQPLIISLMVMLAQQLSGINAVINFSTDIFKTAGLSDDASTGATMAVGLVNVMMTFVSMVLIEKAGRKTLLMGGFAGMAVSAVFLTIALEFANKSSVASVFCIIFVILFIIMFATGPGSIPWFLVSELFNQSARPTAASIAVFTNWFANFLVGLGFLPIKDAIGSYVFIIFIVLQLLFLLFIYKKVPETKNKSIEEISALFRQKSYE</sequence>
<name>A0AAW1TNZ2_9CUCU</name>
<evidence type="ECO:0000259" key="11">
    <source>
        <dbReference type="PROSITE" id="PS50850"/>
    </source>
</evidence>
<feature type="transmembrane region" description="Helical" evidence="10">
    <location>
        <begin position="394"/>
        <end position="421"/>
    </location>
</feature>
<evidence type="ECO:0000256" key="4">
    <source>
        <dbReference type="ARBA" id="ARBA00022692"/>
    </source>
</evidence>
<dbReference type="FunFam" id="1.20.1250.20:FF:001511">
    <property type="entry name" value="Solute carrier family 2, facilitated glucose transporter member 5"/>
    <property type="match status" value="1"/>
</dbReference>
<dbReference type="GO" id="GO:0005886">
    <property type="term" value="C:plasma membrane"/>
    <property type="evidence" value="ECO:0007669"/>
    <property type="project" value="UniProtKB-SubCell"/>
</dbReference>
<feature type="transmembrane region" description="Helical" evidence="10">
    <location>
        <begin position="214"/>
        <end position="235"/>
    </location>
</feature>
<dbReference type="AlphaFoldDB" id="A0AAW1TNZ2"/>
<comment type="caution">
    <text evidence="12">The sequence shown here is derived from an EMBL/GenBank/DDBJ whole genome shotgun (WGS) entry which is preliminary data.</text>
</comment>
<evidence type="ECO:0000256" key="2">
    <source>
        <dbReference type="ARBA" id="ARBA00022448"/>
    </source>
</evidence>
<keyword evidence="3" id="KW-1003">Cell membrane</keyword>
<dbReference type="InterPro" id="IPR003663">
    <property type="entry name" value="Sugar/inositol_transpt"/>
</dbReference>
<feature type="transmembrane region" description="Helical" evidence="10">
    <location>
        <begin position="91"/>
        <end position="110"/>
    </location>
</feature>
<feature type="transmembrane region" description="Helical" evidence="10">
    <location>
        <begin position="147"/>
        <end position="167"/>
    </location>
</feature>
<feature type="transmembrane region" description="Helical" evidence="10">
    <location>
        <begin position="300"/>
        <end position="319"/>
    </location>
</feature>
<dbReference type="InterPro" id="IPR020846">
    <property type="entry name" value="MFS_dom"/>
</dbReference>
<evidence type="ECO:0000256" key="5">
    <source>
        <dbReference type="ARBA" id="ARBA00022989"/>
    </source>
</evidence>
<evidence type="ECO:0000256" key="9">
    <source>
        <dbReference type="SAM" id="MobiDB-lite"/>
    </source>
</evidence>
<dbReference type="GO" id="GO:0005353">
    <property type="term" value="F:fructose transmembrane transporter activity"/>
    <property type="evidence" value="ECO:0007669"/>
    <property type="project" value="UniProtKB-ARBA"/>
</dbReference>
<feature type="transmembrane region" description="Helical" evidence="10">
    <location>
        <begin position="35"/>
        <end position="56"/>
    </location>
</feature>
<accession>A0AAW1TNZ2</accession>
<proteinExistence type="inferred from homology"/>
<dbReference type="PROSITE" id="PS00216">
    <property type="entry name" value="SUGAR_TRANSPORT_1"/>
    <property type="match status" value="2"/>
</dbReference>
<keyword evidence="5 10" id="KW-1133">Transmembrane helix</keyword>
<dbReference type="PRINTS" id="PR00171">
    <property type="entry name" value="SUGRTRNSPORT"/>
</dbReference>
<evidence type="ECO:0000256" key="7">
    <source>
        <dbReference type="ARBA" id="ARBA00023180"/>
    </source>
</evidence>
<feature type="compositionally biased region" description="Polar residues" evidence="9">
    <location>
        <begin position="9"/>
        <end position="22"/>
    </location>
</feature>
<dbReference type="Proteomes" id="UP001431783">
    <property type="component" value="Unassembled WGS sequence"/>
</dbReference>
<gene>
    <name evidence="12" type="ORF">WA026_003606</name>
</gene>
<dbReference type="EMBL" id="JARQZJ010000001">
    <property type="protein sequence ID" value="KAK9869886.1"/>
    <property type="molecule type" value="Genomic_DNA"/>
</dbReference>
<dbReference type="InterPro" id="IPR005829">
    <property type="entry name" value="Sugar_transporter_CS"/>
</dbReference>
<dbReference type="GO" id="GO:1990539">
    <property type="term" value="P:fructose import across plasma membrane"/>
    <property type="evidence" value="ECO:0007669"/>
    <property type="project" value="UniProtKB-ARBA"/>
</dbReference>
<dbReference type="PANTHER" id="PTHR23503:SF8">
    <property type="entry name" value="FACILITATED GLUCOSE TRANSPORTER PROTEIN 1"/>
    <property type="match status" value="1"/>
</dbReference>
<feature type="region of interest" description="Disordered" evidence="9">
    <location>
        <begin position="1"/>
        <end position="22"/>
    </location>
</feature>
<comment type="subcellular location">
    <subcellularLocation>
        <location evidence="1">Cell membrane</location>
        <topology evidence="1">Multi-pass membrane protein</topology>
    </subcellularLocation>
</comment>
<evidence type="ECO:0000256" key="6">
    <source>
        <dbReference type="ARBA" id="ARBA00023136"/>
    </source>
</evidence>
<dbReference type="PROSITE" id="PS50850">
    <property type="entry name" value="MFS"/>
    <property type="match status" value="1"/>
</dbReference>
<keyword evidence="6 10" id="KW-0472">Membrane</keyword>
<dbReference type="InterPro" id="IPR036259">
    <property type="entry name" value="MFS_trans_sf"/>
</dbReference>
<organism evidence="12 13">
    <name type="scientific">Henosepilachna vigintioctopunctata</name>
    <dbReference type="NCBI Taxonomy" id="420089"/>
    <lineage>
        <taxon>Eukaryota</taxon>
        <taxon>Metazoa</taxon>
        <taxon>Ecdysozoa</taxon>
        <taxon>Arthropoda</taxon>
        <taxon>Hexapoda</taxon>
        <taxon>Insecta</taxon>
        <taxon>Pterygota</taxon>
        <taxon>Neoptera</taxon>
        <taxon>Endopterygota</taxon>
        <taxon>Coleoptera</taxon>
        <taxon>Polyphaga</taxon>
        <taxon>Cucujiformia</taxon>
        <taxon>Coccinelloidea</taxon>
        <taxon>Coccinellidae</taxon>
        <taxon>Epilachninae</taxon>
        <taxon>Epilachnini</taxon>
        <taxon>Henosepilachna</taxon>
    </lineage>
</organism>
<reference evidence="12 13" key="1">
    <citation type="submission" date="2023-03" db="EMBL/GenBank/DDBJ databases">
        <title>Genome insight into feeding habits of ladybird beetles.</title>
        <authorList>
            <person name="Li H.-S."/>
            <person name="Huang Y.-H."/>
            <person name="Pang H."/>
        </authorList>
    </citation>
    <scope>NUCLEOTIDE SEQUENCE [LARGE SCALE GENOMIC DNA]</scope>
    <source>
        <strain evidence="12">SYSU_2023b</strain>
        <tissue evidence="12">Whole body</tissue>
    </source>
</reference>
<evidence type="ECO:0000256" key="10">
    <source>
        <dbReference type="SAM" id="Phobius"/>
    </source>
</evidence>
<keyword evidence="7" id="KW-0325">Glycoprotein</keyword>
<comment type="similarity">
    <text evidence="8">Belongs to the major facilitator superfamily. Sugar transporter (TC 2.A.1.1) family.</text>
</comment>
<protein>
    <recommendedName>
        <fullName evidence="11">Major facilitator superfamily (MFS) profile domain-containing protein</fullName>
    </recommendedName>
</protein>
<evidence type="ECO:0000313" key="13">
    <source>
        <dbReference type="Proteomes" id="UP001431783"/>
    </source>
</evidence>
<evidence type="ECO:0000256" key="3">
    <source>
        <dbReference type="ARBA" id="ARBA00022475"/>
    </source>
</evidence>
<feature type="transmembrane region" description="Helical" evidence="10">
    <location>
        <begin position="339"/>
        <end position="358"/>
    </location>
</feature>
<keyword evidence="2 8" id="KW-0813">Transport</keyword>
<dbReference type="Gene3D" id="1.20.1250.20">
    <property type="entry name" value="MFS general substrate transporter like domains"/>
    <property type="match status" value="1"/>
</dbReference>
<dbReference type="SUPFAM" id="SSF103473">
    <property type="entry name" value="MFS general substrate transporter"/>
    <property type="match status" value="1"/>
</dbReference>
<feature type="transmembrane region" description="Helical" evidence="10">
    <location>
        <begin position="365"/>
        <end position="388"/>
    </location>
</feature>
<dbReference type="InterPro" id="IPR005828">
    <property type="entry name" value="MFS_sugar_transport-like"/>
</dbReference>
<dbReference type="PROSITE" id="PS00217">
    <property type="entry name" value="SUGAR_TRANSPORT_2"/>
    <property type="match status" value="1"/>
</dbReference>
<feature type="transmembrane region" description="Helical" evidence="10">
    <location>
        <begin position="187"/>
        <end position="208"/>
    </location>
</feature>
<feature type="transmembrane region" description="Helical" evidence="10">
    <location>
        <begin position="433"/>
        <end position="453"/>
    </location>
</feature>
<keyword evidence="4 10" id="KW-0812">Transmembrane</keyword>
<feature type="transmembrane region" description="Helical" evidence="10">
    <location>
        <begin position="459"/>
        <end position="479"/>
    </location>
</feature>
<dbReference type="NCBIfam" id="TIGR00879">
    <property type="entry name" value="SP"/>
    <property type="match status" value="1"/>
</dbReference>
<feature type="transmembrane region" description="Helical" evidence="10">
    <location>
        <begin position="122"/>
        <end position="141"/>
    </location>
</feature>
<evidence type="ECO:0000256" key="8">
    <source>
        <dbReference type="RuleBase" id="RU003346"/>
    </source>
</evidence>
<dbReference type="PANTHER" id="PTHR23503">
    <property type="entry name" value="SOLUTE CARRIER FAMILY 2"/>
    <property type="match status" value="1"/>
</dbReference>
<feature type="domain" description="Major facilitator superfamily (MFS) profile" evidence="11">
    <location>
        <begin position="43"/>
        <end position="486"/>
    </location>
</feature>
<dbReference type="InterPro" id="IPR045263">
    <property type="entry name" value="GLUT"/>
</dbReference>
<keyword evidence="13" id="KW-1185">Reference proteome</keyword>
<evidence type="ECO:0000313" key="12">
    <source>
        <dbReference type="EMBL" id="KAK9869886.1"/>
    </source>
</evidence>